<organism evidence="1 2">
    <name type="scientific">Pectobacterium phage PP1</name>
    <dbReference type="NCBI Taxonomy" id="1217810"/>
    <lineage>
        <taxon>Viruses</taxon>
        <taxon>Duplodnaviria</taxon>
        <taxon>Heunggongvirae</taxon>
        <taxon>Uroviricota</taxon>
        <taxon>Caudoviricetes</taxon>
        <taxon>Autographivirales</taxon>
        <taxon>Autosignataviridae</taxon>
        <taxon>Molineuxvirinae</taxon>
        <taxon>Axomammavirus</taxon>
        <taxon>Axomammavirus PP1</taxon>
    </lineage>
</organism>
<dbReference type="KEGG" id="vg:14016843"/>
<dbReference type="RefSeq" id="YP_007010667.1">
    <property type="nucleotide sequence ID" value="NC_019542.1"/>
</dbReference>
<gene>
    <name evidence="1" type="ORF">PP1_024</name>
</gene>
<dbReference type="SUPFAM" id="SSF56300">
    <property type="entry name" value="Metallo-dependent phosphatases"/>
    <property type="match status" value="1"/>
</dbReference>
<dbReference type="InterPro" id="IPR044925">
    <property type="entry name" value="His-Me_finger_sf"/>
</dbReference>
<dbReference type="SUPFAM" id="SSF54060">
    <property type="entry name" value="His-Me finger endonucleases"/>
    <property type="match status" value="1"/>
</dbReference>
<name>I7FXS7_9CAUD</name>
<dbReference type="EMBL" id="JQ837901">
    <property type="protein sequence ID" value="AFP33687.1"/>
    <property type="molecule type" value="Genomic_DNA"/>
</dbReference>
<dbReference type="InterPro" id="IPR038563">
    <property type="entry name" value="Endonuclease_7_sf"/>
</dbReference>
<dbReference type="Pfam" id="PF02945">
    <property type="entry name" value="Endonuclease_7"/>
    <property type="match status" value="1"/>
</dbReference>
<keyword evidence="2" id="KW-1185">Reference proteome</keyword>
<reference evidence="1 2" key="1">
    <citation type="journal article" date="2012" name="J. Virol.">
        <title>Complete Genome Sequence of Phytopathogenic Pectobacterium carotovorum subsp. carotovorum Bacteriophage PP1.</title>
        <authorList>
            <person name="Lee J.H."/>
            <person name="Shin H."/>
            <person name="Ji S."/>
            <person name="Malhotra S."/>
            <person name="Kumar M."/>
            <person name="Ryu S."/>
            <person name="Heu S."/>
        </authorList>
    </citation>
    <scope>NUCLEOTIDE SEQUENCE [LARGE SCALE GENOMIC DNA]</scope>
</reference>
<dbReference type="InterPro" id="IPR004211">
    <property type="entry name" value="Endonuclease_7"/>
</dbReference>
<dbReference type="Gene3D" id="3.40.1800.10">
    <property type="entry name" value="His-Me finger endonucleases"/>
    <property type="match status" value="1"/>
</dbReference>
<proteinExistence type="predicted"/>
<evidence type="ECO:0008006" key="3">
    <source>
        <dbReference type="Google" id="ProtNLM"/>
    </source>
</evidence>
<dbReference type="OrthoDB" id="4771at10239"/>
<evidence type="ECO:0000313" key="2">
    <source>
        <dbReference type="Proteomes" id="UP000006105"/>
    </source>
</evidence>
<dbReference type="InterPro" id="IPR029052">
    <property type="entry name" value="Metallo-depent_PP-like"/>
</dbReference>
<protein>
    <recommendedName>
        <fullName evidence="3">Calcineurin-like phosphoesterase domain-containing protein</fullName>
    </recommendedName>
</protein>
<dbReference type="GeneID" id="14016843"/>
<sequence length="348" mass="38392">MAIKLKAKEVPAYKLELMEAQKNRCPLCGGSLKAITPANRVLDHDHSNGFCRAVVCRGCNGAEGKVLSVISGYGKADEHYQSLLVSNRKAKEERKLRAPNRYEDLATVPLPKSSNHSILVIPDTHAPYEHQDALEFLAAVAAKFRPDTVVHLGDEADKHAMSFHNSDPNLDSAGMELEKARIFMGKLHKMFPVMRLCHSNHGSMAFRKANAHGIPVQYLRTYREVFFPGGGGERWEWLHTIILDLPNGQQVAFKHQPAGGVLGDAAHERMNVVAGHLHGKMSIEFAANSTEQYWGAQGGCLIDNDSLAFAYGKESKFKPALGCMVIVEGVPQIIPMQTNQDGRWVGYV</sequence>
<dbReference type="Proteomes" id="UP000006105">
    <property type="component" value="Segment"/>
</dbReference>
<evidence type="ECO:0000313" key="1">
    <source>
        <dbReference type="EMBL" id="AFP33687.1"/>
    </source>
</evidence>
<accession>I7FXS7</accession>